<evidence type="ECO:0000313" key="2">
    <source>
        <dbReference type="EMBL" id="PFG74122.1"/>
    </source>
</evidence>
<dbReference type="Proteomes" id="UP000223071">
    <property type="component" value="Unassembled WGS sequence"/>
</dbReference>
<name>A0A2A9HG53_TEPT2</name>
<dbReference type="EMBL" id="PDJQ01000001">
    <property type="protein sequence ID" value="PFG74122.1"/>
    <property type="molecule type" value="Genomic_DNA"/>
</dbReference>
<proteinExistence type="predicted"/>
<dbReference type="Pfam" id="PF13452">
    <property type="entry name" value="FAS1_DH_region"/>
    <property type="match status" value="1"/>
</dbReference>
<sequence length="161" mass="17620">MTQEKTPLITDEMRAHVGKESEPFTLEVDKTSIRMFARAVGHTDPIFYDEAAAKAAGYRSLVVPPGYLGTPVYNPRAGGRRGFDIGPQPSRPLTRVLNGGTDIEYFDDICAGDVLTARSHVASYEEREGSIGQMLITTTKTVYTNQDGKVVAIMTGTSIRY</sequence>
<dbReference type="RefSeq" id="WP_098503532.1">
    <property type="nucleotide sequence ID" value="NZ_PDJQ01000001.1"/>
</dbReference>
<reference evidence="2 3" key="1">
    <citation type="submission" date="2017-09" db="EMBL/GenBank/DDBJ databases">
        <title>Sequencing the genomes of two abundant thermophiles in Great Basin hot springs: Thermocrinis jamiesonii and novel Chloroflexi Thermoflexus hugenholtzii.</title>
        <authorList>
            <person name="Hedlund B."/>
        </authorList>
    </citation>
    <scope>NUCLEOTIDE SEQUENCE [LARGE SCALE GENOMIC DNA]</scope>
    <source>
        <strain evidence="2 3">G233</strain>
    </source>
</reference>
<dbReference type="InterPro" id="IPR029069">
    <property type="entry name" value="HotDog_dom_sf"/>
</dbReference>
<evidence type="ECO:0000259" key="1">
    <source>
        <dbReference type="Pfam" id="PF13452"/>
    </source>
</evidence>
<gene>
    <name evidence="2" type="ORF">A9A59_1330</name>
</gene>
<dbReference type="SUPFAM" id="SSF54637">
    <property type="entry name" value="Thioesterase/thiol ester dehydrase-isomerase"/>
    <property type="match status" value="1"/>
</dbReference>
<dbReference type="InterPro" id="IPR039569">
    <property type="entry name" value="FAS1-like_DH_region"/>
</dbReference>
<dbReference type="CDD" id="cd03441">
    <property type="entry name" value="R_hydratase_like"/>
    <property type="match status" value="1"/>
</dbReference>
<feature type="domain" description="FAS1-like dehydratase" evidence="1">
    <location>
        <begin position="15"/>
        <end position="153"/>
    </location>
</feature>
<evidence type="ECO:0000313" key="3">
    <source>
        <dbReference type="Proteomes" id="UP000223071"/>
    </source>
</evidence>
<accession>A0A2A9HG53</accession>
<organism evidence="2 3">
    <name type="scientific">Tepidiforma thermophila (strain KCTC 52669 / CGMCC 1.13589 / G233)</name>
    <dbReference type="NCBI Taxonomy" id="2761530"/>
    <lineage>
        <taxon>Bacteria</taxon>
        <taxon>Bacillati</taxon>
        <taxon>Chloroflexota</taxon>
        <taxon>Tepidiformia</taxon>
        <taxon>Tepidiformales</taxon>
        <taxon>Tepidiformaceae</taxon>
        <taxon>Tepidiforma</taxon>
    </lineage>
</organism>
<keyword evidence="3" id="KW-1185">Reference proteome</keyword>
<dbReference type="AlphaFoldDB" id="A0A2A9HG53"/>
<dbReference type="Gene3D" id="3.10.129.10">
    <property type="entry name" value="Hotdog Thioesterase"/>
    <property type="match status" value="1"/>
</dbReference>
<comment type="caution">
    <text evidence="2">The sequence shown here is derived from an EMBL/GenBank/DDBJ whole genome shotgun (WGS) entry which is preliminary data.</text>
</comment>
<protein>
    <submittedName>
        <fullName evidence="2">MaoC dehydratase-like protein</fullName>
    </submittedName>
</protein>